<dbReference type="Proteomes" id="UP001301350">
    <property type="component" value="Unassembled WGS sequence"/>
</dbReference>
<feature type="compositionally biased region" description="Basic and acidic residues" evidence="1">
    <location>
        <begin position="66"/>
        <end position="80"/>
    </location>
</feature>
<evidence type="ECO:0000313" key="2">
    <source>
        <dbReference type="EMBL" id="KAK4535006.1"/>
    </source>
</evidence>
<protein>
    <submittedName>
        <fullName evidence="2">Uncharacterized protein</fullName>
    </submittedName>
</protein>
<feature type="region of interest" description="Disordered" evidence="1">
    <location>
        <begin position="1"/>
        <end position="33"/>
    </location>
</feature>
<feature type="region of interest" description="Disordered" evidence="1">
    <location>
        <begin position="66"/>
        <end position="98"/>
    </location>
</feature>
<dbReference type="EMBL" id="JANCYW010000003">
    <property type="protein sequence ID" value="KAK4535006.1"/>
    <property type="molecule type" value="Genomic_DNA"/>
</dbReference>
<name>A0AAV9ISD8_CYACA</name>
<evidence type="ECO:0000256" key="1">
    <source>
        <dbReference type="SAM" id="MobiDB-lite"/>
    </source>
</evidence>
<gene>
    <name evidence="2" type="ORF">CDCA_CDCA03G1031</name>
</gene>
<organism evidence="2 3">
    <name type="scientific">Cyanidium caldarium</name>
    <name type="common">Red alga</name>
    <dbReference type="NCBI Taxonomy" id="2771"/>
    <lineage>
        <taxon>Eukaryota</taxon>
        <taxon>Rhodophyta</taxon>
        <taxon>Bangiophyceae</taxon>
        <taxon>Cyanidiales</taxon>
        <taxon>Cyanidiaceae</taxon>
        <taxon>Cyanidium</taxon>
    </lineage>
</organism>
<proteinExistence type="predicted"/>
<comment type="caution">
    <text evidence="2">The sequence shown here is derived from an EMBL/GenBank/DDBJ whole genome shotgun (WGS) entry which is preliminary data.</text>
</comment>
<reference evidence="2 3" key="1">
    <citation type="submission" date="2022-07" db="EMBL/GenBank/DDBJ databases">
        <title>Genome-wide signatures of adaptation to extreme environments.</title>
        <authorList>
            <person name="Cho C.H."/>
            <person name="Yoon H.S."/>
        </authorList>
    </citation>
    <scope>NUCLEOTIDE SEQUENCE [LARGE SCALE GENOMIC DNA]</scope>
    <source>
        <strain evidence="2 3">DBV 063 E5</strain>
    </source>
</reference>
<dbReference type="AlphaFoldDB" id="A0AAV9ISD8"/>
<accession>A0AAV9ISD8</accession>
<sequence length="530" mass="58221">MENPDENGEEATAPQKASRPRRRVAERSARRRAPVTVDPSYYLGYADDDETPEMIMRKFEALEKIQAEKATRDPDVHNGEEIADEASSRSSEPRGTELTAAEQAELFRQTSYFTVDMLARAGGMEGGGEAGSLSAVGAAAHGLAEADWLTAAALDDDEFERVWREMGIDTLLLDGEASDDEWEAYEDDDDELWDERGDGRQRAVGRAVAAGKVGAPSTLALELARARAALLLRLRAGGDASAAAQAAAMIPAAIRARRRRLMEQAVQRDQVPLENPLPRSWAIMIKPWDKVLQERHALRENVAAGRVHYVPRILDESLNWPRLLKRTFRCVVIDAPFERDRNFQVQHLRPLRLPELVPHGFVFVWVPKARISETVRWFADDSKQGGGGGGFHFVESFCVVRKWANNRLAVLRPGADAGEADGGASASGISSSSHSTCLLLRRPGAHIELAHQRNPDLCYDFVRPRGLPSGGGVGERPEFLYTVAEVLLPEVAGAGDMLSVWADDTACVRKAWVSIVERPATTTKTTTTAT</sequence>
<evidence type="ECO:0000313" key="3">
    <source>
        <dbReference type="Proteomes" id="UP001301350"/>
    </source>
</evidence>
<keyword evidence="3" id="KW-1185">Reference proteome</keyword>